<name>A0A3S4U836_9PAST</name>
<dbReference type="EMBL" id="LR134405">
    <property type="protein sequence ID" value="VEH67519.1"/>
    <property type="molecule type" value="Genomic_DNA"/>
</dbReference>
<dbReference type="KEGG" id="rpne:NCTC8284_02716"/>
<dbReference type="Proteomes" id="UP000278733">
    <property type="component" value="Chromosome"/>
</dbReference>
<reference evidence="2 3" key="1">
    <citation type="submission" date="2018-12" db="EMBL/GenBank/DDBJ databases">
        <authorList>
            <consortium name="Pathogen Informatics"/>
        </authorList>
    </citation>
    <scope>NUCLEOTIDE SEQUENCE [LARGE SCALE GENOMIC DNA]</scope>
    <source>
        <strain evidence="2 3">NCTC8284</strain>
    </source>
</reference>
<protein>
    <submittedName>
        <fullName evidence="2">Uncharacterized protein conserved in bacteria</fullName>
    </submittedName>
</protein>
<dbReference type="AlphaFoldDB" id="A0A3S4U836"/>
<accession>A0A3S4U836</accession>
<dbReference type="Pfam" id="PF04325">
    <property type="entry name" value="DUF465"/>
    <property type="match status" value="1"/>
</dbReference>
<gene>
    <name evidence="2" type="ORF">NCTC8284_02716</name>
</gene>
<organism evidence="2 3">
    <name type="scientific">Rodentibacter pneumotropicus</name>
    <dbReference type="NCBI Taxonomy" id="758"/>
    <lineage>
        <taxon>Bacteria</taxon>
        <taxon>Pseudomonadati</taxon>
        <taxon>Pseudomonadota</taxon>
        <taxon>Gammaproteobacteria</taxon>
        <taxon>Pasteurellales</taxon>
        <taxon>Pasteurellaceae</taxon>
        <taxon>Rodentibacter</taxon>
    </lineage>
</organism>
<sequence length="78" mass="9564">MFPEFRGLITKLKNNDAYFERLFNKHNELDQDIKNKEENIQLATHTEIEILKKEKLRIKDELYAYLKRKQRNRRPKCG</sequence>
<proteinExistence type="predicted"/>
<keyword evidence="1" id="KW-0175">Coiled coil</keyword>
<dbReference type="InterPro" id="IPR038444">
    <property type="entry name" value="DUF465_sf"/>
</dbReference>
<feature type="coiled-coil region" evidence="1">
    <location>
        <begin position="19"/>
        <end position="46"/>
    </location>
</feature>
<evidence type="ECO:0000313" key="3">
    <source>
        <dbReference type="Proteomes" id="UP000278733"/>
    </source>
</evidence>
<evidence type="ECO:0000313" key="2">
    <source>
        <dbReference type="EMBL" id="VEH67519.1"/>
    </source>
</evidence>
<evidence type="ECO:0000256" key="1">
    <source>
        <dbReference type="SAM" id="Coils"/>
    </source>
</evidence>
<dbReference type="Gene3D" id="6.10.280.50">
    <property type="match status" value="1"/>
</dbReference>
<dbReference type="STRING" id="758.GCA_000730685_00141"/>
<dbReference type="InterPro" id="IPR007420">
    <property type="entry name" value="DUF465"/>
</dbReference>